<dbReference type="EMBL" id="MK500593">
    <property type="protein sequence ID" value="QBK93273.1"/>
    <property type="molecule type" value="Genomic_DNA"/>
</dbReference>
<proteinExistence type="predicted"/>
<dbReference type="InterPro" id="IPR036047">
    <property type="entry name" value="F-box-like_dom_sf"/>
</dbReference>
<feature type="domain" description="F-box" evidence="1">
    <location>
        <begin position="20"/>
        <end position="60"/>
    </location>
</feature>
<organism evidence="2">
    <name type="scientific">Pithovirus LCPAC403</name>
    <dbReference type="NCBI Taxonomy" id="2506596"/>
    <lineage>
        <taxon>Viruses</taxon>
        <taxon>Pithoviruses</taxon>
    </lineage>
</organism>
<gene>
    <name evidence="2" type="ORF">LCPAC403_04070</name>
</gene>
<dbReference type="InterPro" id="IPR001810">
    <property type="entry name" value="F-box_dom"/>
</dbReference>
<accession>A0A481ZBG2</accession>
<name>A0A481ZBG2_9VIRU</name>
<evidence type="ECO:0000259" key="1">
    <source>
        <dbReference type="SMART" id="SM00256"/>
    </source>
</evidence>
<dbReference type="Gene3D" id="1.20.1280.50">
    <property type="match status" value="1"/>
</dbReference>
<dbReference type="Pfam" id="PF00646">
    <property type="entry name" value="F-box"/>
    <property type="match status" value="1"/>
</dbReference>
<protein>
    <recommendedName>
        <fullName evidence="1">F-box domain-containing protein</fullName>
    </recommendedName>
</protein>
<evidence type="ECO:0000313" key="2">
    <source>
        <dbReference type="EMBL" id="QBK93273.1"/>
    </source>
</evidence>
<dbReference type="SUPFAM" id="SSF81383">
    <property type="entry name" value="F-box domain"/>
    <property type="match status" value="1"/>
</dbReference>
<sequence>MSVSEILAKIRLRKEDLNNLSLSLIQELFLELTPADISKLCVVSRHFNSFCNREPLWQNKVWADYGVNKKYEETWRKTANNMFIVGMINLNKKWINGRTYNKILETALNEGKDGATYLHDVQIDAVMDYMDYDIDDAGYLSFFPYEHNSENIRAFFTDEEYKEVDETIENMKIILSKEFAIIASVITILSRKYPLLPAAPTRHPTRTHYNPPPALTSIISKMIDPIPYIMQACAYVKNGQNDIIYKEY</sequence>
<dbReference type="SMART" id="SM00256">
    <property type="entry name" value="FBOX"/>
    <property type="match status" value="1"/>
</dbReference>
<reference evidence="2" key="1">
    <citation type="journal article" date="2019" name="MBio">
        <title>Virus Genomes from Deep Sea Sediments Expand the Ocean Megavirome and Support Independent Origins of Viral Gigantism.</title>
        <authorList>
            <person name="Backstrom D."/>
            <person name="Yutin N."/>
            <person name="Jorgensen S.L."/>
            <person name="Dharamshi J."/>
            <person name="Homa F."/>
            <person name="Zaremba-Niedwiedzka K."/>
            <person name="Spang A."/>
            <person name="Wolf Y.I."/>
            <person name="Koonin E.V."/>
            <person name="Ettema T.J."/>
        </authorList>
    </citation>
    <scope>NUCLEOTIDE SEQUENCE</scope>
</reference>